<comment type="catalytic activity">
    <reaction evidence="8">
        <text>prephenate + NAD(+) = 3-(4-hydroxyphenyl)pyruvate + CO2 + NADH</text>
        <dbReference type="Rhea" id="RHEA:13869"/>
        <dbReference type="ChEBI" id="CHEBI:16526"/>
        <dbReference type="ChEBI" id="CHEBI:29934"/>
        <dbReference type="ChEBI" id="CHEBI:36242"/>
        <dbReference type="ChEBI" id="CHEBI:57540"/>
        <dbReference type="ChEBI" id="CHEBI:57945"/>
        <dbReference type="EC" id="1.3.1.12"/>
    </reaction>
</comment>
<dbReference type="UniPathway" id="UPA00122">
    <property type="reaction ID" value="UER00961"/>
</dbReference>
<dbReference type="Gene3D" id="3.30.70.260">
    <property type="match status" value="1"/>
</dbReference>
<keyword evidence="7" id="KW-0028">Amino-acid biosynthesis</keyword>
<dbReference type="GO" id="GO:0006571">
    <property type="term" value="P:tyrosine biosynthetic process"/>
    <property type="evidence" value="ECO:0007669"/>
    <property type="project" value="UniProtKB-UniPathway"/>
</dbReference>
<evidence type="ECO:0000256" key="7">
    <source>
        <dbReference type="ARBA" id="ARBA00023141"/>
    </source>
</evidence>
<dbReference type="FunFam" id="3.40.50.720:FF:000208">
    <property type="entry name" value="Prephenate dehydrogenase"/>
    <property type="match status" value="1"/>
</dbReference>
<gene>
    <name evidence="11" type="ORF">JGI1_00886</name>
</gene>
<feature type="domain" description="ACT" evidence="10">
    <location>
        <begin position="291"/>
        <end position="360"/>
    </location>
</feature>
<sequence>MFRKISIIGTGLIGGSLGLAFKQMRNLKVVGFDTNTQALEKAIEIGAIDEGISSIENAVNDSDVIFLCTPLNEIIKLLPLVSKFAKLGTIITDVGSVKKAVLDAAKNIKNDVYFIGGHPMAGSEKKGISYADPFLFQNAVYALCPGPDVPIKVINDLTILIKLTGANVVLIDPEIHDKIAGYISHLPQLLAVLLVNTAGDLGTEYLTLAGGGFRDLTRIASSQFEIWNDIISLNREKLLEAIDAFIVGLNKYKSYLLNNEIEKFRDEFDRAFKLRNEIPLTAKGFIHKLYDVFIVVEDRPGVLSKISTALYEGGLNIRDIELLRVREGIGGTFRISFESERDANKAIEIIKSLGYKVFTR</sequence>
<dbReference type="InterPro" id="IPR045865">
    <property type="entry name" value="ACT-like_dom_sf"/>
</dbReference>
<dbReference type="Pfam" id="PF01842">
    <property type="entry name" value="ACT"/>
    <property type="match status" value="1"/>
</dbReference>
<name>A0A0S4N0G0_9BACT</name>
<accession>A0A0S4N0G0</accession>
<dbReference type="PANTHER" id="PTHR21363">
    <property type="entry name" value="PREPHENATE DEHYDROGENASE"/>
    <property type="match status" value="1"/>
</dbReference>
<dbReference type="Pfam" id="PF02153">
    <property type="entry name" value="PDH_N"/>
    <property type="match status" value="1"/>
</dbReference>
<dbReference type="CDD" id="cd04909">
    <property type="entry name" value="ACT_PDH-BS"/>
    <property type="match status" value="1"/>
</dbReference>
<dbReference type="InterPro" id="IPR046826">
    <property type="entry name" value="PDH_N"/>
</dbReference>
<evidence type="ECO:0000256" key="8">
    <source>
        <dbReference type="ARBA" id="ARBA00049260"/>
    </source>
</evidence>
<comment type="pathway">
    <text evidence="1">Amino-acid biosynthesis; L-tyrosine biosynthesis; (4-hydroxyphenyl)pyruvate from prephenate (NAD(+) route): step 1/1.</text>
</comment>
<evidence type="ECO:0000259" key="10">
    <source>
        <dbReference type="PROSITE" id="PS51671"/>
    </source>
</evidence>
<dbReference type="InterPro" id="IPR003099">
    <property type="entry name" value="Prephen_DH"/>
</dbReference>
<dbReference type="Gene3D" id="3.40.50.720">
    <property type="entry name" value="NAD(P)-binding Rossmann-like Domain"/>
    <property type="match status" value="1"/>
</dbReference>
<keyword evidence="4" id="KW-0827">Tyrosine biosynthesis</keyword>
<evidence type="ECO:0000256" key="3">
    <source>
        <dbReference type="ARBA" id="ARBA00016891"/>
    </source>
</evidence>
<dbReference type="InterPro" id="IPR002912">
    <property type="entry name" value="ACT_dom"/>
</dbReference>
<dbReference type="Proteomes" id="UP000320623">
    <property type="component" value="Unassembled WGS sequence"/>
</dbReference>
<evidence type="ECO:0000256" key="4">
    <source>
        <dbReference type="ARBA" id="ARBA00022498"/>
    </source>
</evidence>
<dbReference type="RefSeq" id="WP_140944660.1">
    <property type="nucleotide sequence ID" value="NZ_FAOO01000005.1"/>
</dbReference>
<dbReference type="PANTHER" id="PTHR21363:SF0">
    <property type="entry name" value="PREPHENATE DEHYDROGENASE [NADP(+)]"/>
    <property type="match status" value="1"/>
</dbReference>
<evidence type="ECO:0000313" key="11">
    <source>
        <dbReference type="EMBL" id="CUU04035.1"/>
    </source>
</evidence>
<dbReference type="EC" id="1.3.1.12" evidence="2"/>
<evidence type="ECO:0000259" key="9">
    <source>
        <dbReference type="PROSITE" id="PS51176"/>
    </source>
</evidence>
<dbReference type="SUPFAM" id="SSF55021">
    <property type="entry name" value="ACT-like"/>
    <property type="match status" value="1"/>
</dbReference>
<dbReference type="GO" id="GO:0008977">
    <property type="term" value="F:prephenate dehydrogenase (NAD+) activity"/>
    <property type="evidence" value="ECO:0007669"/>
    <property type="project" value="UniProtKB-EC"/>
</dbReference>
<dbReference type="Gene3D" id="1.10.3660.10">
    <property type="entry name" value="6-phosphogluconate dehydrogenase C-terminal like domain"/>
    <property type="match status" value="1"/>
</dbReference>
<feature type="domain" description="Prephenate/arogenate dehydrogenase" evidence="9">
    <location>
        <begin position="3"/>
        <end position="286"/>
    </location>
</feature>
<dbReference type="AlphaFoldDB" id="A0A0S4N0G0"/>
<dbReference type="STRING" id="1643428.GCA_001442855_00863"/>
<dbReference type="Pfam" id="PF20463">
    <property type="entry name" value="PDH_C"/>
    <property type="match status" value="1"/>
</dbReference>
<dbReference type="InterPro" id="IPR008927">
    <property type="entry name" value="6-PGluconate_DH-like_C_sf"/>
</dbReference>
<dbReference type="GO" id="GO:0004665">
    <property type="term" value="F:prephenate dehydrogenase (NADP+) activity"/>
    <property type="evidence" value="ECO:0007669"/>
    <property type="project" value="InterPro"/>
</dbReference>
<dbReference type="InterPro" id="IPR036291">
    <property type="entry name" value="NAD(P)-bd_dom_sf"/>
</dbReference>
<dbReference type="InterPro" id="IPR050812">
    <property type="entry name" value="Preph/Arog_dehydrog"/>
</dbReference>
<evidence type="ECO:0000256" key="1">
    <source>
        <dbReference type="ARBA" id="ARBA00005067"/>
    </source>
</evidence>
<dbReference type="GO" id="GO:0070403">
    <property type="term" value="F:NAD+ binding"/>
    <property type="evidence" value="ECO:0007669"/>
    <property type="project" value="InterPro"/>
</dbReference>
<dbReference type="PROSITE" id="PS51176">
    <property type="entry name" value="PDH_ADH"/>
    <property type="match status" value="1"/>
</dbReference>
<dbReference type="PROSITE" id="PS51671">
    <property type="entry name" value="ACT"/>
    <property type="match status" value="1"/>
</dbReference>
<proteinExistence type="predicted"/>
<evidence type="ECO:0000256" key="5">
    <source>
        <dbReference type="ARBA" id="ARBA00023002"/>
    </source>
</evidence>
<evidence type="ECO:0000256" key="2">
    <source>
        <dbReference type="ARBA" id="ARBA00012068"/>
    </source>
</evidence>
<keyword evidence="7" id="KW-0057">Aromatic amino acid biosynthesis</keyword>
<keyword evidence="12" id="KW-1185">Reference proteome</keyword>
<dbReference type="SUPFAM" id="SSF48179">
    <property type="entry name" value="6-phosphogluconate dehydrogenase C-terminal domain-like"/>
    <property type="match status" value="1"/>
</dbReference>
<dbReference type="SUPFAM" id="SSF51735">
    <property type="entry name" value="NAD(P)-binding Rossmann-fold domains"/>
    <property type="match status" value="1"/>
</dbReference>
<evidence type="ECO:0000313" key="12">
    <source>
        <dbReference type="Proteomes" id="UP000320623"/>
    </source>
</evidence>
<dbReference type="EMBL" id="FAOO01000005">
    <property type="protein sequence ID" value="CUU04035.1"/>
    <property type="molecule type" value="Genomic_DNA"/>
</dbReference>
<dbReference type="InterPro" id="IPR046825">
    <property type="entry name" value="PDH_C"/>
</dbReference>
<evidence type="ECO:0000256" key="6">
    <source>
        <dbReference type="ARBA" id="ARBA00023027"/>
    </source>
</evidence>
<protein>
    <recommendedName>
        <fullName evidence="3">Prephenate dehydrogenase</fullName>
        <ecNumber evidence="2">1.3.1.12</ecNumber>
    </recommendedName>
</protein>
<keyword evidence="6" id="KW-0520">NAD</keyword>
<keyword evidence="5" id="KW-0560">Oxidoreductase</keyword>
<dbReference type="OrthoDB" id="9802008at2"/>
<reference evidence="12" key="1">
    <citation type="submission" date="2015-11" db="EMBL/GenBank/DDBJ databases">
        <authorList>
            <person name="Varghese N."/>
        </authorList>
    </citation>
    <scope>NUCLEOTIDE SEQUENCE [LARGE SCALE GENOMIC DNA]</scope>
</reference>
<organism evidence="11 12">
    <name type="scientific">Candidatus Thermokryptus mobilis</name>
    <dbReference type="NCBI Taxonomy" id="1643428"/>
    <lineage>
        <taxon>Bacteria</taxon>
        <taxon>Pseudomonadati</taxon>
        <taxon>Candidatus Kryptoniota</taxon>
        <taxon>Candidatus Thermokryptus</taxon>
    </lineage>
</organism>